<dbReference type="RefSeq" id="WP_379787092.1">
    <property type="nucleotide sequence ID" value="NZ_JBHSHL010000003.1"/>
</dbReference>
<keyword evidence="3" id="KW-0804">Transcription</keyword>
<keyword evidence="2" id="KW-0238">DNA-binding</keyword>
<dbReference type="Proteomes" id="UP001595916">
    <property type="component" value="Unassembled WGS sequence"/>
</dbReference>
<dbReference type="PROSITE" id="PS50995">
    <property type="entry name" value="HTH_MARR_2"/>
    <property type="match status" value="1"/>
</dbReference>
<feature type="domain" description="HTH marR-type" evidence="4">
    <location>
        <begin position="1"/>
        <end position="138"/>
    </location>
</feature>
<dbReference type="InterPro" id="IPR036388">
    <property type="entry name" value="WH-like_DNA-bd_sf"/>
</dbReference>
<dbReference type="InterPro" id="IPR023187">
    <property type="entry name" value="Tscrpt_reg_MarR-type_CS"/>
</dbReference>
<protein>
    <submittedName>
        <fullName evidence="5">MarR family winged helix-turn-helix transcriptional regulator</fullName>
    </submittedName>
</protein>
<dbReference type="PANTHER" id="PTHR42756">
    <property type="entry name" value="TRANSCRIPTIONAL REGULATOR, MARR"/>
    <property type="match status" value="1"/>
</dbReference>
<evidence type="ECO:0000313" key="5">
    <source>
        <dbReference type="EMBL" id="MFC4803647.1"/>
    </source>
</evidence>
<dbReference type="EMBL" id="JBHSHL010000003">
    <property type="protein sequence ID" value="MFC4803647.1"/>
    <property type="molecule type" value="Genomic_DNA"/>
</dbReference>
<comment type="caution">
    <text evidence="5">The sequence shown here is derived from an EMBL/GenBank/DDBJ whole genome shotgun (WGS) entry which is preliminary data.</text>
</comment>
<dbReference type="SMART" id="SM00347">
    <property type="entry name" value="HTH_MARR"/>
    <property type="match status" value="1"/>
</dbReference>
<proteinExistence type="predicted"/>
<name>A0ABV9QIM6_9FIRM</name>
<keyword evidence="6" id="KW-1185">Reference proteome</keyword>
<reference evidence="6" key="1">
    <citation type="journal article" date="2019" name="Int. J. Syst. Evol. Microbiol.">
        <title>The Global Catalogue of Microorganisms (GCM) 10K type strain sequencing project: providing services to taxonomists for standard genome sequencing and annotation.</title>
        <authorList>
            <consortium name="The Broad Institute Genomics Platform"/>
            <consortium name="The Broad Institute Genome Sequencing Center for Infectious Disease"/>
            <person name="Wu L."/>
            <person name="Ma J."/>
        </authorList>
    </citation>
    <scope>NUCLEOTIDE SEQUENCE [LARGE SCALE GENOMIC DNA]</scope>
    <source>
        <strain evidence="6">CCUG 46385</strain>
    </source>
</reference>
<accession>A0ABV9QIM6</accession>
<organism evidence="5 6">
    <name type="scientific">Filifactor villosus</name>
    <dbReference type="NCBI Taxonomy" id="29374"/>
    <lineage>
        <taxon>Bacteria</taxon>
        <taxon>Bacillati</taxon>
        <taxon>Bacillota</taxon>
        <taxon>Clostridia</taxon>
        <taxon>Peptostreptococcales</taxon>
        <taxon>Filifactoraceae</taxon>
        <taxon>Filifactor</taxon>
    </lineage>
</organism>
<keyword evidence="1" id="KW-0805">Transcription regulation</keyword>
<evidence type="ECO:0000256" key="3">
    <source>
        <dbReference type="ARBA" id="ARBA00023163"/>
    </source>
</evidence>
<dbReference type="Pfam" id="PF12802">
    <property type="entry name" value="MarR_2"/>
    <property type="match status" value="1"/>
</dbReference>
<gene>
    <name evidence="5" type="ORF">ACFO4R_00990</name>
</gene>
<dbReference type="PANTHER" id="PTHR42756:SF1">
    <property type="entry name" value="TRANSCRIPTIONAL REPRESSOR OF EMRAB OPERON"/>
    <property type="match status" value="1"/>
</dbReference>
<evidence type="ECO:0000256" key="1">
    <source>
        <dbReference type="ARBA" id="ARBA00023015"/>
    </source>
</evidence>
<dbReference type="SUPFAM" id="SSF46785">
    <property type="entry name" value="Winged helix' DNA-binding domain"/>
    <property type="match status" value="1"/>
</dbReference>
<dbReference type="PROSITE" id="PS01117">
    <property type="entry name" value="HTH_MARR_1"/>
    <property type="match status" value="1"/>
</dbReference>
<sequence length="156" mass="18267">MNRVLVEEFLQKSYELGMALDKWYAFSDLPKSELCLLSVLHMAEKSGEDVTTAFLSERIGVSKSAISQTLKSLESKSYIRREVCEEDRRVVDVVFTDKGRENFKKDADDFLHHMEKVLERLEEADRNEFIRLLSVFVKVVTQYFSDIERTRMEEAK</sequence>
<evidence type="ECO:0000259" key="4">
    <source>
        <dbReference type="PROSITE" id="PS50995"/>
    </source>
</evidence>
<evidence type="ECO:0000313" key="6">
    <source>
        <dbReference type="Proteomes" id="UP001595916"/>
    </source>
</evidence>
<evidence type="ECO:0000256" key="2">
    <source>
        <dbReference type="ARBA" id="ARBA00023125"/>
    </source>
</evidence>
<dbReference type="InterPro" id="IPR036390">
    <property type="entry name" value="WH_DNA-bd_sf"/>
</dbReference>
<dbReference type="Gene3D" id="1.10.10.10">
    <property type="entry name" value="Winged helix-like DNA-binding domain superfamily/Winged helix DNA-binding domain"/>
    <property type="match status" value="1"/>
</dbReference>
<dbReference type="PRINTS" id="PR00598">
    <property type="entry name" value="HTHMARR"/>
</dbReference>
<dbReference type="InterPro" id="IPR000835">
    <property type="entry name" value="HTH_MarR-typ"/>
</dbReference>